<protein>
    <submittedName>
        <fullName evidence="4">NUDIX domain-containing protein</fullName>
    </submittedName>
</protein>
<dbReference type="PROSITE" id="PS51462">
    <property type="entry name" value="NUDIX"/>
    <property type="match status" value="1"/>
</dbReference>
<dbReference type="SUPFAM" id="SSF55811">
    <property type="entry name" value="Nudix"/>
    <property type="match status" value="1"/>
</dbReference>
<evidence type="ECO:0000313" key="4">
    <source>
        <dbReference type="EMBL" id="MDL2400787.1"/>
    </source>
</evidence>
<reference evidence="4" key="1">
    <citation type="submission" date="2023-06" db="EMBL/GenBank/DDBJ databases">
        <title>Phylogenetic Diversity of Rhizobium strains.</title>
        <authorList>
            <person name="Moura F.T."/>
            <person name="Helene L.C.F."/>
            <person name="Hungria M."/>
        </authorList>
    </citation>
    <scope>NUCLEOTIDE SEQUENCE</scope>
    <source>
        <strain evidence="4">CCGE526</strain>
    </source>
</reference>
<dbReference type="Pfam" id="PF00293">
    <property type="entry name" value="NUDIX"/>
    <property type="match status" value="1"/>
</dbReference>
<comment type="cofactor">
    <cofactor evidence="1">
        <name>Mg(2+)</name>
        <dbReference type="ChEBI" id="CHEBI:18420"/>
    </cofactor>
</comment>
<dbReference type="Proteomes" id="UP001172645">
    <property type="component" value="Unassembled WGS sequence"/>
</dbReference>
<evidence type="ECO:0000313" key="5">
    <source>
        <dbReference type="Proteomes" id="UP001172645"/>
    </source>
</evidence>
<evidence type="ECO:0000256" key="2">
    <source>
        <dbReference type="ARBA" id="ARBA00022801"/>
    </source>
</evidence>
<dbReference type="EMBL" id="JARFYM010000014">
    <property type="protein sequence ID" value="MDL2400787.1"/>
    <property type="molecule type" value="Genomic_DNA"/>
</dbReference>
<dbReference type="InterPro" id="IPR015797">
    <property type="entry name" value="NUDIX_hydrolase-like_dom_sf"/>
</dbReference>
<accession>A0ABT7JXZ2</accession>
<evidence type="ECO:0000259" key="3">
    <source>
        <dbReference type="PROSITE" id="PS51462"/>
    </source>
</evidence>
<dbReference type="PROSITE" id="PS00893">
    <property type="entry name" value="NUDIX_BOX"/>
    <property type="match status" value="1"/>
</dbReference>
<name>A0ABT7JXZ2_9HYPH</name>
<proteinExistence type="predicted"/>
<feature type="domain" description="Nudix hydrolase" evidence="3">
    <location>
        <begin position="4"/>
        <end position="140"/>
    </location>
</feature>
<sequence>MSDPHIRVIALAIVRHPKTECLLVFEGRDSTRDIVYHRPFGGGILLNETAAAAAVREVREEIGMIVESARMLGVTESFFVANEALRHEIALLVECRCVDEAMYDRTFFPDIEGNGEHGFWRSLEEGTPLFPEALQEVLRN</sequence>
<comment type="caution">
    <text evidence="4">The sequence shown here is derived from an EMBL/GenBank/DDBJ whole genome shotgun (WGS) entry which is preliminary data.</text>
</comment>
<evidence type="ECO:0000256" key="1">
    <source>
        <dbReference type="ARBA" id="ARBA00001946"/>
    </source>
</evidence>
<keyword evidence="5" id="KW-1185">Reference proteome</keyword>
<dbReference type="Gene3D" id="3.90.79.10">
    <property type="entry name" value="Nucleoside Triphosphate Pyrophosphohydrolase"/>
    <property type="match status" value="1"/>
</dbReference>
<dbReference type="InterPro" id="IPR020084">
    <property type="entry name" value="NUDIX_hydrolase_CS"/>
</dbReference>
<keyword evidence="2" id="KW-0378">Hydrolase</keyword>
<dbReference type="RefSeq" id="WP_285869950.1">
    <property type="nucleotide sequence ID" value="NZ_JARFYM010000014.1"/>
</dbReference>
<dbReference type="InterPro" id="IPR000086">
    <property type="entry name" value="NUDIX_hydrolase_dom"/>
</dbReference>
<organism evidence="4 5">
    <name type="scientific">Rhizobium mayense</name>
    <dbReference type="NCBI Taxonomy" id="1312184"/>
    <lineage>
        <taxon>Bacteria</taxon>
        <taxon>Pseudomonadati</taxon>
        <taxon>Pseudomonadota</taxon>
        <taxon>Alphaproteobacteria</taxon>
        <taxon>Hyphomicrobiales</taxon>
        <taxon>Rhizobiaceae</taxon>
        <taxon>Rhizobium/Agrobacterium group</taxon>
        <taxon>Rhizobium</taxon>
    </lineage>
</organism>
<gene>
    <name evidence="4" type="ORF">PY649_17915</name>
</gene>